<protein>
    <recommendedName>
        <fullName evidence="3">DUF370 domain-containing protein</fullName>
    </recommendedName>
</protein>
<evidence type="ECO:0008006" key="3">
    <source>
        <dbReference type="Google" id="ProtNLM"/>
    </source>
</evidence>
<dbReference type="EMBL" id="JACRTK010000003">
    <property type="protein sequence ID" value="MBC8590877.1"/>
    <property type="molecule type" value="Genomic_DNA"/>
</dbReference>
<reference evidence="1 2" key="1">
    <citation type="submission" date="2020-08" db="EMBL/GenBank/DDBJ databases">
        <title>Genome public.</title>
        <authorList>
            <person name="Liu C."/>
            <person name="Sun Q."/>
        </authorList>
    </citation>
    <scope>NUCLEOTIDE SEQUENCE [LARGE SCALE GENOMIC DNA]</scope>
    <source>
        <strain evidence="1 2">NSJ-26</strain>
    </source>
</reference>
<name>A0A926IHN9_9FIRM</name>
<evidence type="ECO:0000313" key="1">
    <source>
        <dbReference type="EMBL" id="MBC8590877.1"/>
    </source>
</evidence>
<sequence length="101" mass="11485">MIVHIGDNISLLKKDILLMLDANTVSKSQDNKKFIENLIKNKSLVNKLDHNTKTYIIALDNSKKSQMAEYKRYKLYGSKISSSSILKRINTNGQDWGKVNG</sequence>
<dbReference type="Proteomes" id="UP000601522">
    <property type="component" value="Unassembled WGS sequence"/>
</dbReference>
<organism evidence="1 2">
    <name type="scientific">Wansuia hejianensis</name>
    <dbReference type="NCBI Taxonomy" id="2763667"/>
    <lineage>
        <taxon>Bacteria</taxon>
        <taxon>Bacillati</taxon>
        <taxon>Bacillota</taxon>
        <taxon>Clostridia</taxon>
        <taxon>Lachnospirales</taxon>
        <taxon>Lachnospiraceae</taxon>
        <taxon>Wansuia</taxon>
    </lineage>
</organism>
<accession>A0A926IHN9</accession>
<gene>
    <name evidence="1" type="ORF">H8689_07105</name>
</gene>
<dbReference type="RefSeq" id="WP_249323719.1">
    <property type="nucleotide sequence ID" value="NZ_JACRTK010000003.1"/>
</dbReference>
<dbReference type="AlphaFoldDB" id="A0A926IHN9"/>
<evidence type="ECO:0000313" key="2">
    <source>
        <dbReference type="Proteomes" id="UP000601522"/>
    </source>
</evidence>
<proteinExistence type="predicted"/>
<comment type="caution">
    <text evidence="1">The sequence shown here is derived from an EMBL/GenBank/DDBJ whole genome shotgun (WGS) entry which is preliminary data.</text>
</comment>
<keyword evidence="2" id="KW-1185">Reference proteome</keyword>